<dbReference type="EMBL" id="JACNYK010000001">
    <property type="protein sequence ID" value="MBD1424318.1"/>
    <property type="molecule type" value="Genomic_DNA"/>
</dbReference>
<keyword evidence="1" id="KW-0732">Signal</keyword>
<accession>A0ABR7XZ51</accession>
<name>A0ABR7XZ51_9SPHI</name>
<evidence type="ECO:0000313" key="2">
    <source>
        <dbReference type="EMBL" id="MBD1424318.1"/>
    </source>
</evidence>
<evidence type="ECO:0008006" key="4">
    <source>
        <dbReference type="Google" id="ProtNLM"/>
    </source>
</evidence>
<feature type="signal peptide" evidence="1">
    <location>
        <begin position="1"/>
        <end position="25"/>
    </location>
</feature>
<reference evidence="2 3" key="1">
    <citation type="submission" date="2020-08" db="EMBL/GenBank/DDBJ databases">
        <title>Sphingobacterium sp. DN00404 isolated from aquaculture water.</title>
        <authorList>
            <person name="Zhang M."/>
        </authorList>
    </citation>
    <scope>NUCLEOTIDE SEQUENCE [LARGE SCALE GENOMIC DNA]</scope>
    <source>
        <strain evidence="2 3">KCTC 32294</strain>
    </source>
</reference>
<evidence type="ECO:0000313" key="3">
    <source>
        <dbReference type="Proteomes" id="UP000606494"/>
    </source>
</evidence>
<evidence type="ECO:0000256" key="1">
    <source>
        <dbReference type="SAM" id="SignalP"/>
    </source>
</evidence>
<dbReference type="RefSeq" id="WP_190307473.1">
    <property type="nucleotide sequence ID" value="NZ_JACNYK010000001.1"/>
</dbReference>
<feature type="chain" id="PRO_5047249067" description="Lipoprotein" evidence="1">
    <location>
        <begin position="26"/>
        <end position="273"/>
    </location>
</feature>
<protein>
    <recommendedName>
        <fullName evidence="4">Lipoprotein</fullName>
    </recommendedName>
</protein>
<gene>
    <name evidence="2" type="ORF">H8B17_01885</name>
</gene>
<dbReference type="Proteomes" id="UP000606494">
    <property type="component" value="Unassembled WGS sequence"/>
</dbReference>
<keyword evidence="3" id="KW-1185">Reference proteome</keyword>
<sequence>MKKSNYLVLCLVTATIMLSFVSSCSKVDNHKEEPIPVIKLAPFIFPENTNVETSGNQISYALPDGYTGYGVDEKGNFISFQNGSITCTCKSGDGGCSPTTAGESSGCLMTTCESCDLKRSTRTSGLDVMLEEVVILDMSTPIKKVISVEDLKGKIMLPPQFAKMDIIQNEIEKIEKEATRYSSESTKIAPVILYGYVVMLEVPEAYGLSTVSSAYYVCDCTEGNTGWCRKRNYGSYLICESTCKACTMRATLKGEDSDKEYSIEVINHRISFL</sequence>
<dbReference type="PROSITE" id="PS51257">
    <property type="entry name" value="PROKAR_LIPOPROTEIN"/>
    <property type="match status" value="1"/>
</dbReference>
<organism evidence="2 3">
    <name type="scientific">Sphingobacterium arenae</name>
    <dbReference type="NCBI Taxonomy" id="1280598"/>
    <lineage>
        <taxon>Bacteria</taxon>
        <taxon>Pseudomonadati</taxon>
        <taxon>Bacteroidota</taxon>
        <taxon>Sphingobacteriia</taxon>
        <taxon>Sphingobacteriales</taxon>
        <taxon>Sphingobacteriaceae</taxon>
        <taxon>Sphingobacterium</taxon>
    </lineage>
</organism>
<proteinExistence type="predicted"/>
<comment type="caution">
    <text evidence="2">The sequence shown here is derived from an EMBL/GenBank/DDBJ whole genome shotgun (WGS) entry which is preliminary data.</text>
</comment>